<dbReference type="AlphaFoldDB" id="A0A1I7U1W7"/>
<dbReference type="Gene3D" id="1.10.510.10">
    <property type="entry name" value="Transferase(Phosphotransferase) domain 1"/>
    <property type="match status" value="1"/>
</dbReference>
<feature type="compositionally biased region" description="Low complexity" evidence="1">
    <location>
        <begin position="144"/>
        <end position="162"/>
    </location>
</feature>
<reference evidence="3" key="1">
    <citation type="submission" date="2016-11" db="UniProtKB">
        <authorList>
            <consortium name="WormBaseParasite"/>
        </authorList>
    </citation>
    <scope>IDENTIFICATION</scope>
</reference>
<feature type="region of interest" description="Disordered" evidence="1">
    <location>
        <begin position="143"/>
        <end position="162"/>
    </location>
</feature>
<dbReference type="InterPro" id="IPR011009">
    <property type="entry name" value="Kinase-like_dom_sf"/>
</dbReference>
<dbReference type="WBParaSite" id="Csp11.Scaffold629.g14016.t2">
    <property type="protein sequence ID" value="Csp11.Scaffold629.g14016.t2"/>
    <property type="gene ID" value="Csp11.Scaffold629.g14016"/>
</dbReference>
<accession>A0A1I7U1W7</accession>
<proteinExistence type="predicted"/>
<organism evidence="2 3">
    <name type="scientific">Caenorhabditis tropicalis</name>
    <dbReference type="NCBI Taxonomy" id="1561998"/>
    <lineage>
        <taxon>Eukaryota</taxon>
        <taxon>Metazoa</taxon>
        <taxon>Ecdysozoa</taxon>
        <taxon>Nematoda</taxon>
        <taxon>Chromadorea</taxon>
        <taxon>Rhabditida</taxon>
        <taxon>Rhabditina</taxon>
        <taxon>Rhabditomorpha</taxon>
        <taxon>Rhabditoidea</taxon>
        <taxon>Rhabditidae</taxon>
        <taxon>Peloderinae</taxon>
        <taxon>Caenorhabditis</taxon>
    </lineage>
</organism>
<evidence type="ECO:0000313" key="3">
    <source>
        <dbReference type="WBParaSite" id="Csp11.Scaffold629.g14016.t2"/>
    </source>
</evidence>
<keyword evidence="2" id="KW-1185">Reference proteome</keyword>
<sequence>MVTRKQFISCDVPNGHSYLYLYEMAEILGPIPKAPFNYRMRPKYHDFFEEEDFIDHGNPDTHKIFVDAATKHNYLNAKDAECFSKFVSRFFEYDPKERVTAKEALDHDFLLTNEDKSVKIEVICFSKSHITINFQTADRPGTLSVDSSEASTSQSSSSVSGN</sequence>
<evidence type="ECO:0000256" key="1">
    <source>
        <dbReference type="SAM" id="MobiDB-lite"/>
    </source>
</evidence>
<dbReference type="Proteomes" id="UP000095282">
    <property type="component" value="Unplaced"/>
</dbReference>
<dbReference type="SUPFAM" id="SSF56112">
    <property type="entry name" value="Protein kinase-like (PK-like)"/>
    <property type="match status" value="1"/>
</dbReference>
<protein>
    <submittedName>
        <fullName evidence="3">Protein kinase domain-containing protein</fullName>
    </submittedName>
</protein>
<name>A0A1I7U1W7_9PELO</name>
<evidence type="ECO:0000313" key="2">
    <source>
        <dbReference type="Proteomes" id="UP000095282"/>
    </source>
</evidence>